<dbReference type="GO" id="GO:0000976">
    <property type="term" value="F:transcription cis-regulatory region binding"/>
    <property type="evidence" value="ECO:0007669"/>
    <property type="project" value="TreeGrafter"/>
</dbReference>
<dbReference type="PANTHER" id="PTHR30055:SF234">
    <property type="entry name" value="HTH-TYPE TRANSCRIPTIONAL REGULATOR BETI"/>
    <property type="match status" value="1"/>
</dbReference>
<proteinExistence type="predicted"/>
<evidence type="ECO:0000256" key="2">
    <source>
        <dbReference type="ARBA" id="ARBA00023125"/>
    </source>
</evidence>
<dbReference type="PROSITE" id="PS50977">
    <property type="entry name" value="HTH_TETR_2"/>
    <property type="match status" value="1"/>
</dbReference>
<keyword evidence="2 4" id="KW-0238">DNA-binding</keyword>
<sequence>MNDRSNSRDTRDLVFAATLAAFAERGFHGASMRDIAKRAGVVSSNVYHYSQSKSDLLVELLKKANYDHLNAVEWALSAAGTAPAERLHTAVGAYVGYIVDHPLEALVAHSELRYLGEDDRKRLVVARDRLESIFENIVDEGVRTGAFTTPHGHGATRAVLTMCSGVAQWYRSDGPLTRDEIAAQYADYALGVVGAC</sequence>
<dbReference type="SUPFAM" id="SSF46689">
    <property type="entry name" value="Homeodomain-like"/>
    <property type="match status" value="1"/>
</dbReference>
<dbReference type="EMBL" id="JACCFK010000002">
    <property type="protein sequence ID" value="NYI92378.1"/>
    <property type="molecule type" value="Genomic_DNA"/>
</dbReference>
<reference evidence="6 7" key="1">
    <citation type="submission" date="2020-07" db="EMBL/GenBank/DDBJ databases">
        <title>Sequencing the genomes of 1000 actinobacteria strains.</title>
        <authorList>
            <person name="Klenk H.-P."/>
        </authorList>
    </citation>
    <scope>NUCLEOTIDE SEQUENCE [LARGE SCALE GENOMIC DNA]</scope>
    <source>
        <strain evidence="6 7">DSM 104006</strain>
    </source>
</reference>
<evidence type="ECO:0000256" key="3">
    <source>
        <dbReference type="ARBA" id="ARBA00023163"/>
    </source>
</evidence>
<dbReference type="InterPro" id="IPR001647">
    <property type="entry name" value="HTH_TetR"/>
</dbReference>
<dbReference type="Pfam" id="PF17932">
    <property type="entry name" value="TetR_C_24"/>
    <property type="match status" value="1"/>
</dbReference>
<organism evidence="6 7">
    <name type="scientific">Amycolatopsis endophytica</name>
    <dbReference type="NCBI Taxonomy" id="860233"/>
    <lineage>
        <taxon>Bacteria</taxon>
        <taxon>Bacillati</taxon>
        <taxon>Actinomycetota</taxon>
        <taxon>Actinomycetes</taxon>
        <taxon>Pseudonocardiales</taxon>
        <taxon>Pseudonocardiaceae</taxon>
        <taxon>Amycolatopsis</taxon>
    </lineage>
</organism>
<evidence type="ECO:0000259" key="5">
    <source>
        <dbReference type="PROSITE" id="PS50977"/>
    </source>
</evidence>
<keyword evidence="7" id="KW-1185">Reference proteome</keyword>
<evidence type="ECO:0000313" key="6">
    <source>
        <dbReference type="EMBL" id="NYI92378.1"/>
    </source>
</evidence>
<dbReference type="AlphaFoldDB" id="A0A853BAJ3"/>
<feature type="domain" description="HTH tetR-type" evidence="5">
    <location>
        <begin position="8"/>
        <end position="68"/>
    </location>
</feature>
<dbReference type="Gene3D" id="1.10.10.60">
    <property type="entry name" value="Homeodomain-like"/>
    <property type="match status" value="1"/>
</dbReference>
<evidence type="ECO:0000313" key="7">
    <source>
        <dbReference type="Proteomes" id="UP000549616"/>
    </source>
</evidence>
<dbReference type="InterPro" id="IPR050109">
    <property type="entry name" value="HTH-type_TetR-like_transc_reg"/>
</dbReference>
<dbReference type="Gene3D" id="1.10.357.10">
    <property type="entry name" value="Tetracycline Repressor, domain 2"/>
    <property type="match status" value="1"/>
</dbReference>
<dbReference type="PANTHER" id="PTHR30055">
    <property type="entry name" value="HTH-TYPE TRANSCRIPTIONAL REGULATOR RUTR"/>
    <property type="match status" value="1"/>
</dbReference>
<dbReference type="PRINTS" id="PR00455">
    <property type="entry name" value="HTHTETR"/>
</dbReference>
<keyword evidence="3" id="KW-0804">Transcription</keyword>
<dbReference type="RefSeq" id="WP_179776621.1">
    <property type="nucleotide sequence ID" value="NZ_JACCFK010000002.1"/>
</dbReference>
<gene>
    <name evidence="6" type="ORF">HNR02_005753</name>
</gene>
<dbReference type="SUPFAM" id="SSF48498">
    <property type="entry name" value="Tetracyclin repressor-like, C-terminal domain"/>
    <property type="match status" value="1"/>
</dbReference>
<comment type="caution">
    <text evidence="6">The sequence shown here is derived from an EMBL/GenBank/DDBJ whole genome shotgun (WGS) entry which is preliminary data.</text>
</comment>
<evidence type="ECO:0000256" key="4">
    <source>
        <dbReference type="PROSITE-ProRule" id="PRU00335"/>
    </source>
</evidence>
<accession>A0A853BAJ3</accession>
<evidence type="ECO:0000256" key="1">
    <source>
        <dbReference type="ARBA" id="ARBA00023015"/>
    </source>
</evidence>
<keyword evidence="1" id="KW-0805">Transcription regulation</keyword>
<dbReference type="Pfam" id="PF00440">
    <property type="entry name" value="TetR_N"/>
    <property type="match status" value="1"/>
</dbReference>
<dbReference type="GO" id="GO:0003700">
    <property type="term" value="F:DNA-binding transcription factor activity"/>
    <property type="evidence" value="ECO:0007669"/>
    <property type="project" value="TreeGrafter"/>
</dbReference>
<feature type="DNA-binding region" description="H-T-H motif" evidence="4">
    <location>
        <begin position="31"/>
        <end position="50"/>
    </location>
</feature>
<dbReference type="Proteomes" id="UP000549616">
    <property type="component" value="Unassembled WGS sequence"/>
</dbReference>
<protein>
    <submittedName>
        <fullName evidence="6">AcrR family transcriptional regulator</fullName>
    </submittedName>
</protein>
<dbReference type="InterPro" id="IPR009057">
    <property type="entry name" value="Homeodomain-like_sf"/>
</dbReference>
<name>A0A853BAJ3_9PSEU</name>
<dbReference type="InterPro" id="IPR036271">
    <property type="entry name" value="Tet_transcr_reg_TetR-rel_C_sf"/>
</dbReference>
<dbReference type="InterPro" id="IPR041490">
    <property type="entry name" value="KstR2_TetR_C"/>
</dbReference>